<proteinExistence type="predicted"/>
<feature type="compositionally biased region" description="Low complexity" evidence="1">
    <location>
        <begin position="1"/>
        <end position="24"/>
    </location>
</feature>
<dbReference type="GO" id="GO:0007264">
    <property type="term" value="P:small GTPase-mediated signal transduction"/>
    <property type="evidence" value="ECO:0007669"/>
    <property type="project" value="TreeGrafter"/>
</dbReference>
<dbReference type="SUPFAM" id="SSF52087">
    <property type="entry name" value="CRAL/TRIO domain"/>
    <property type="match status" value="1"/>
</dbReference>
<dbReference type="GO" id="GO:0005737">
    <property type="term" value="C:cytoplasm"/>
    <property type="evidence" value="ECO:0007669"/>
    <property type="project" value="TreeGrafter"/>
</dbReference>
<dbReference type="Pfam" id="PF00620">
    <property type="entry name" value="RhoGAP"/>
    <property type="match status" value="1"/>
</dbReference>
<dbReference type="EMBL" id="AP028213">
    <property type="protein sequence ID" value="BEI89181.1"/>
    <property type="molecule type" value="Genomic_DNA"/>
</dbReference>
<evidence type="ECO:0000313" key="4">
    <source>
        <dbReference type="Proteomes" id="UP001233271"/>
    </source>
</evidence>
<dbReference type="KEGG" id="ccac:CcaHIS019_0205430"/>
<feature type="compositionally biased region" description="Polar residues" evidence="1">
    <location>
        <begin position="595"/>
        <end position="605"/>
    </location>
</feature>
<dbReference type="GeneID" id="85493052"/>
<feature type="compositionally biased region" description="Polar residues" evidence="1">
    <location>
        <begin position="29"/>
        <end position="47"/>
    </location>
</feature>
<keyword evidence="4" id="KW-1185">Reference proteome</keyword>
<dbReference type="Gene3D" id="3.40.525.10">
    <property type="entry name" value="CRAL-TRIO lipid binding domain"/>
    <property type="match status" value="1"/>
</dbReference>
<dbReference type="InterPro" id="IPR036865">
    <property type="entry name" value="CRAL-TRIO_dom_sf"/>
</dbReference>
<dbReference type="GO" id="GO:0005096">
    <property type="term" value="F:GTPase activator activity"/>
    <property type="evidence" value="ECO:0007669"/>
    <property type="project" value="TreeGrafter"/>
</dbReference>
<feature type="domain" description="Rho-GAP" evidence="2">
    <location>
        <begin position="316"/>
        <end position="503"/>
    </location>
</feature>
<sequence length="616" mass="65703">MATHDPTTLPHSSSSPSTTSMTSTVGDGDSSSPLMTNPNLNRLSHATSRPDVPRESYTSRTIRAVTSALSPDKASDELDNLILRNTAHRRPSVSVDKGILYPTLENHPDPNPYPLLVLNLAAISHVSSSISNDELLQVLMGRLEPWAGEEGEGAYCLIVLAAEGGGKRALPGVAWWLWHWSRIPRKFRKNLKRLYIVHPSSLTRAILPVILPLASPKSYGKVHTVPSLLALTHFNVPLRGMDLALQTLGEEARILAENPNAARRSSVTSSAAPSEEAGAWGAFSALSAALGTAASWLHPNVSAALNDKPGQAYWARDIEVIVAENGGHIPRVLAVIGKAILDYSTATQGIFRRSSNSPLTPILQNLMDLPLDLQPRLDWAVIAQSDPLLPPIMLKKVISTLRSPVFGQHLYHIIRDTRSVDDITSKLIPALSPARAQLIDVVLHLAHHLVPYEAATRMGSRQLALMLAPPLLSGPDPREDLALLMEPGVMVPAGLAVPLPPAASTADKHSRKDSSDSQTSKTSKRSSKSVSASASASASPETMPNALPAQAPQTLVGVLEIWINNFAAMHGKDKCECSLVGTSALALPLSPVTSQAQHTLPNDQGASARAPAVGTA</sequence>
<dbReference type="InterPro" id="IPR008936">
    <property type="entry name" value="Rho_GTPase_activation_prot"/>
</dbReference>
<dbReference type="RefSeq" id="XP_060454447.1">
    <property type="nucleotide sequence ID" value="XM_060597565.1"/>
</dbReference>
<protein>
    <recommendedName>
        <fullName evidence="2">Rho-GAP domain-containing protein</fullName>
    </recommendedName>
</protein>
<evidence type="ECO:0000259" key="2">
    <source>
        <dbReference type="PROSITE" id="PS50238"/>
    </source>
</evidence>
<evidence type="ECO:0000313" key="3">
    <source>
        <dbReference type="EMBL" id="BEI89181.1"/>
    </source>
</evidence>
<dbReference type="AlphaFoldDB" id="A0AA48KZY9"/>
<feature type="compositionally biased region" description="Basic and acidic residues" evidence="1">
    <location>
        <begin position="506"/>
        <end position="515"/>
    </location>
</feature>
<dbReference type="SMART" id="SM00324">
    <property type="entry name" value="RhoGAP"/>
    <property type="match status" value="1"/>
</dbReference>
<dbReference type="InterPro" id="IPR001251">
    <property type="entry name" value="CRAL-TRIO_dom"/>
</dbReference>
<dbReference type="CDD" id="cd00170">
    <property type="entry name" value="SEC14"/>
    <property type="match status" value="1"/>
</dbReference>
<name>A0AA48KZY9_9TREE</name>
<feature type="region of interest" description="Disordered" evidence="1">
    <location>
        <begin position="595"/>
        <end position="616"/>
    </location>
</feature>
<dbReference type="Proteomes" id="UP001233271">
    <property type="component" value="Chromosome 2"/>
</dbReference>
<reference evidence="3" key="1">
    <citation type="journal article" date="2023" name="BMC Genomics">
        <title>Chromosome-level genome assemblies of Cutaneotrichosporon spp. (Trichosporonales, Basidiomycota) reveal imbalanced evolution between nucleotide sequences and chromosome synteny.</title>
        <authorList>
            <person name="Kobayashi Y."/>
            <person name="Kayamori A."/>
            <person name="Aoki K."/>
            <person name="Shiwa Y."/>
            <person name="Matsutani M."/>
            <person name="Fujita N."/>
            <person name="Sugita T."/>
            <person name="Iwasaki W."/>
            <person name="Tanaka N."/>
            <person name="Takashima M."/>
        </authorList>
    </citation>
    <scope>NUCLEOTIDE SEQUENCE</scope>
    <source>
        <strain evidence="3">HIS019</strain>
    </source>
</reference>
<dbReference type="PROSITE" id="PS50238">
    <property type="entry name" value="RHOGAP"/>
    <property type="match status" value="1"/>
</dbReference>
<dbReference type="Pfam" id="PF13716">
    <property type="entry name" value="CRAL_TRIO_2"/>
    <property type="match status" value="1"/>
</dbReference>
<dbReference type="Gene3D" id="1.10.555.10">
    <property type="entry name" value="Rho GTPase activation protein"/>
    <property type="match status" value="1"/>
</dbReference>
<feature type="compositionally biased region" description="Low complexity" evidence="1">
    <location>
        <begin position="528"/>
        <end position="539"/>
    </location>
</feature>
<gene>
    <name evidence="3" type="ORF">CcaverHIS019_0205430</name>
</gene>
<feature type="region of interest" description="Disordered" evidence="1">
    <location>
        <begin position="1"/>
        <end position="63"/>
    </location>
</feature>
<accession>A0AA48KZY9</accession>
<dbReference type="PANTHER" id="PTHR45808">
    <property type="entry name" value="RHO GTPASE-ACTIVATING PROTEIN 68F"/>
    <property type="match status" value="1"/>
</dbReference>
<dbReference type="SUPFAM" id="SSF48350">
    <property type="entry name" value="GTPase activation domain, GAP"/>
    <property type="match status" value="1"/>
</dbReference>
<dbReference type="PANTHER" id="PTHR45808:SF2">
    <property type="entry name" value="RHO GTPASE-ACTIVATING PROTEIN 68F"/>
    <property type="match status" value="1"/>
</dbReference>
<dbReference type="InterPro" id="IPR000198">
    <property type="entry name" value="RhoGAP_dom"/>
</dbReference>
<organism evidence="3 4">
    <name type="scientific">Cutaneotrichosporon cavernicola</name>
    <dbReference type="NCBI Taxonomy" id="279322"/>
    <lineage>
        <taxon>Eukaryota</taxon>
        <taxon>Fungi</taxon>
        <taxon>Dikarya</taxon>
        <taxon>Basidiomycota</taxon>
        <taxon>Agaricomycotina</taxon>
        <taxon>Tremellomycetes</taxon>
        <taxon>Trichosporonales</taxon>
        <taxon>Trichosporonaceae</taxon>
        <taxon>Cutaneotrichosporon</taxon>
    </lineage>
</organism>
<evidence type="ECO:0000256" key="1">
    <source>
        <dbReference type="SAM" id="MobiDB-lite"/>
    </source>
</evidence>
<feature type="region of interest" description="Disordered" evidence="1">
    <location>
        <begin position="500"/>
        <end position="546"/>
    </location>
</feature>